<dbReference type="Gene3D" id="1.20.5.50">
    <property type="match status" value="1"/>
</dbReference>
<evidence type="ECO:0000256" key="6">
    <source>
        <dbReference type="ARBA" id="ARBA00023054"/>
    </source>
</evidence>
<evidence type="ECO:0000256" key="5">
    <source>
        <dbReference type="ARBA" id="ARBA00022618"/>
    </source>
</evidence>
<dbReference type="SUPFAM" id="SSF102829">
    <property type="entry name" value="Cell division protein ZapA-like"/>
    <property type="match status" value="1"/>
</dbReference>
<accession>A0A078KT36</accession>
<dbReference type="Gene3D" id="3.30.160.880">
    <property type="entry name" value="Cell division protein ZapA protomer, N-terminal domain"/>
    <property type="match status" value="1"/>
</dbReference>
<comment type="function">
    <text evidence="9">Activator of cell division through the inhibition of FtsZ GTPase activity, therefore promoting FtsZ assembly into bundles of protofilaments necessary for the formation of the division Z ring. It is recruited early at mid-cell but it is not essential for cell division.</text>
</comment>
<sequence>MTTSKPCSIKLLNKTYEIKCPDTEIANLQQAAEKLNEQLLQSKKKFKQLDEFQALLLAALNVSHELITCQQQQEQQRQQVTRFINSLENKIHQVVHGNIDQDPQTD</sequence>
<dbReference type="Pfam" id="PF05164">
    <property type="entry name" value="ZapA"/>
    <property type="match status" value="1"/>
</dbReference>
<keyword evidence="8" id="KW-0131">Cell cycle</keyword>
<dbReference type="AlphaFoldDB" id="A0A078KT36"/>
<evidence type="ECO:0000313" key="12">
    <source>
        <dbReference type="EMBL" id="CDZ76117.1"/>
    </source>
</evidence>
<evidence type="ECO:0000256" key="11">
    <source>
        <dbReference type="ARBA" id="ARBA00033158"/>
    </source>
</evidence>
<dbReference type="GO" id="GO:0000921">
    <property type="term" value="P:septin ring assembly"/>
    <property type="evidence" value="ECO:0007669"/>
    <property type="project" value="TreeGrafter"/>
</dbReference>
<evidence type="ECO:0000256" key="4">
    <source>
        <dbReference type="ARBA" id="ARBA00022490"/>
    </source>
</evidence>
<dbReference type="GO" id="GO:0043093">
    <property type="term" value="P:FtsZ-dependent cytokinesis"/>
    <property type="evidence" value="ECO:0007669"/>
    <property type="project" value="TreeGrafter"/>
</dbReference>
<evidence type="ECO:0000256" key="9">
    <source>
        <dbReference type="ARBA" id="ARBA00024910"/>
    </source>
</evidence>
<keyword evidence="7" id="KW-0717">Septation</keyword>
<dbReference type="InterPro" id="IPR007838">
    <property type="entry name" value="Cell_div_ZapA-like"/>
</dbReference>
<evidence type="ECO:0000256" key="2">
    <source>
        <dbReference type="ARBA" id="ARBA00010074"/>
    </source>
</evidence>
<evidence type="ECO:0000256" key="7">
    <source>
        <dbReference type="ARBA" id="ARBA00023210"/>
    </source>
</evidence>
<comment type="subcellular location">
    <subcellularLocation>
        <location evidence="1">Cytoplasm</location>
    </subcellularLocation>
</comment>
<comment type="subunit">
    <text evidence="10">Homodimer. Interacts with FtsZ.</text>
</comment>
<organism evidence="12 13">
    <name type="scientific">Legionella massiliensis</name>
    <dbReference type="NCBI Taxonomy" id="1034943"/>
    <lineage>
        <taxon>Bacteria</taxon>
        <taxon>Pseudomonadati</taxon>
        <taxon>Pseudomonadota</taxon>
        <taxon>Gammaproteobacteria</taxon>
        <taxon>Legionellales</taxon>
        <taxon>Legionellaceae</taxon>
        <taxon>Legionella</taxon>
    </lineage>
</organism>
<protein>
    <recommendedName>
        <fullName evidence="3">Cell division protein ZapA</fullName>
    </recommendedName>
    <alternativeName>
        <fullName evidence="11">Z ring-associated protein ZapA</fullName>
    </alternativeName>
</protein>
<dbReference type="OrthoDB" id="5772359at2"/>
<proteinExistence type="inferred from homology"/>
<dbReference type="EMBL" id="CCSB01000001">
    <property type="protein sequence ID" value="CDZ76117.1"/>
    <property type="molecule type" value="Genomic_DNA"/>
</dbReference>
<dbReference type="InterPro" id="IPR042233">
    <property type="entry name" value="Cell_div_ZapA_N"/>
</dbReference>
<gene>
    <name evidence="12" type="primary">zapA</name>
    <name evidence="12" type="ORF">BN59_00381</name>
</gene>
<evidence type="ECO:0000256" key="10">
    <source>
        <dbReference type="ARBA" id="ARBA00026068"/>
    </source>
</evidence>
<dbReference type="GO" id="GO:0032153">
    <property type="term" value="C:cell division site"/>
    <property type="evidence" value="ECO:0007669"/>
    <property type="project" value="TreeGrafter"/>
</dbReference>
<dbReference type="GO" id="GO:0030428">
    <property type="term" value="C:cell septum"/>
    <property type="evidence" value="ECO:0007669"/>
    <property type="project" value="TreeGrafter"/>
</dbReference>
<keyword evidence="5" id="KW-0132">Cell division</keyword>
<keyword evidence="13" id="KW-1185">Reference proteome</keyword>
<evidence type="ECO:0000313" key="13">
    <source>
        <dbReference type="Proteomes" id="UP000044071"/>
    </source>
</evidence>
<dbReference type="STRING" id="1034943.BN59_00381"/>
<dbReference type="GO" id="GO:0005829">
    <property type="term" value="C:cytosol"/>
    <property type="evidence" value="ECO:0007669"/>
    <property type="project" value="TreeGrafter"/>
</dbReference>
<comment type="similarity">
    <text evidence="2">Belongs to the ZapA family. Type 1 subfamily.</text>
</comment>
<dbReference type="InterPro" id="IPR036192">
    <property type="entry name" value="Cell_div_ZapA-like_sf"/>
</dbReference>
<evidence type="ECO:0000256" key="3">
    <source>
        <dbReference type="ARBA" id="ARBA00015195"/>
    </source>
</evidence>
<keyword evidence="6" id="KW-0175">Coiled coil</keyword>
<dbReference type="RefSeq" id="WP_043872720.1">
    <property type="nucleotide sequence ID" value="NZ_CCVW01000001.1"/>
</dbReference>
<dbReference type="PANTHER" id="PTHR34981:SF1">
    <property type="entry name" value="CELL DIVISION PROTEIN ZAPA"/>
    <property type="match status" value="1"/>
</dbReference>
<evidence type="ECO:0000256" key="1">
    <source>
        <dbReference type="ARBA" id="ARBA00004496"/>
    </source>
</evidence>
<evidence type="ECO:0000256" key="8">
    <source>
        <dbReference type="ARBA" id="ARBA00023306"/>
    </source>
</evidence>
<dbReference type="GO" id="GO:0000917">
    <property type="term" value="P:division septum assembly"/>
    <property type="evidence" value="ECO:0007669"/>
    <property type="project" value="UniProtKB-KW"/>
</dbReference>
<dbReference type="Proteomes" id="UP000044071">
    <property type="component" value="Unassembled WGS sequence"/>
</dbReference>
<dbReference type="PANTHER" id="PTHR34981">
    <property type="entry name" value="CELL DIVISION PROTEIN ZAPA"/>
    <property type="match status" value="1"/>
</dbReference>
<keyword evidence="4" id="KW-0963">Cytoplasm</keyword>
<reference evidence="12 13" key="1">
    <citation type="submission" date="2014-06" db="EMBL/GenBank/DDBJ databases">
        <authorList>
            <person name="Urmite Genomes Urmite Genomes"/>
        </authorList>
    </citation>
    <scope>NUCLEOTIDE SEQUENCE [LARGE SCALE GENOMIC DNA]</scope>
</reference>
<name>A0A078KT36_9GAMM</name>
<dbReference type="eggNOG" id="COG3027">
    <property type="taxonomic scope" value="Bacteria"/>
</dbReference>